<feature type="non-terminal residue" evidence="1">
    <location>
        <position position="1"/>
    </location>
</feature>
<protein>
    <submittedName>
        <fullName evidence="1">Uncharacterized protein</fullName>
    </submittedName>
</protein>
<dbReference type="EMBL" id="CAJOBG010120375">
    <property type="protein sequence ID" value="CAF4775722.1"/>
    <property type="molecule type" value="Genomic_DNA"/>
</dbReference>
<keyword evidence="2" id="KW-1185">Reference proteome</keyword>
<gene>
    <name evidence="1" type="ORF">OVN521_LOCUS50994</name>
</gene>
<sequence>MPLFVNIHYVSSILYVYGHSDIQTIDLLQKPRTQGSAPFTKRLRELSPNLRITDMIIDQLTSDGYIL</sequence>
<comment type="caution">
    <text evidence="1">The sequence shown here is derived from an EMBL/GenBank/DDBJ whole genome shotgun (WGS) entry which is preliminary data.</text>
</comment>
<feature type="non-terminal residue" evidence="1">
    <location>
        <position position="67"/>
    </location>
</feature>
<reference evidence="1" key="1">
    <citation type="submission" date="2021-02" db="EMBL/GenBank/DDBJ databases">
        <authorList>
            <person name="Nowell W R."/>
        </authorList>
    </citation>
    <scope>NUCLEOTIDE SEQUENCE</scope>
</reference>
<dbReference type="Proteomes" id="UP000663866">
    <property type="component" value="Unassembled WGS sequence"/>
</dbReference>
<evidence type="ECO:0000313" key="1">
    <source>
        <dbReference type="EMBL" id="CAF4775722.1"/>
    </source>
</evidence>
<organism evidence="1 2">
    <name type="scientific">Rotaria magnacalcarata</name>
    <dbReference type="NCBI Taxonomy" id="392030"/>
    <lineage>
        <taxon>Eukaryota</taxon>
        <taxon>Metazoa</taxon>
        <taxon>Spiralia</taxon>
        <taxon>Gnathifera</taxon>
        <taxon>Rotifera</taxon>
        <taxon>Eurotatoria</taxon>
        <taxon>Bdelloidea</taxon>
        <taxon>Philodinida</taxon>
        <taxon>Philodinidae</taxon>
        <taxon>Rotaria</taxon>
    </lineage>
</organism>
<dbReference type="AlphaFoldDB" id="A0A821N033"/>
<evidence type="ECO:0000313" key="2">
    <source>
        <dbReference type="Proteomes" id="UP000663866"/>
    </source>
</evidence>
<name>A0A821N033_9BILA</name>
<accession>A0A821N033</accession>
<proteinExistence type="predicted"/>